<dbReference type="Pfam" id="PF11932">
    <property type="entry name" value="DUF3450"/>
    <property type="match status" value="1"/>
</dbReference>
<feature type="signal peptide" evidence="2">
    <location>
        <begin position="1"/>
        <end position="16"/>
    </location>
</feature>
<dbReference type="EMBL" id="JBHTBS010000007">
    <property type="protein sequence ID" value="MFC7338334.1"/>
    <property type="molecule type" value="Genomic_DNA"/>
</dbReference>
<feature type="coiled-coil region" evidence="1">
    <location>
        <begin position="81"/>
        <end position="108"/>
    </location>
</feature>
<accession>A0ABW2L996</accession>
<organism evidence="3 4">
    <name type="scientific">Haloferula chungangensis</name>
    <dbReference type="NCBI Taxonomy" id="1048331"/>
    <lineage>
        <taxon>Bacteria</taxon>
        <taxon>Pseudomonadati</taxon>
        <taxon>Verrucomicrobiota</taxon>
        <taxon>Verrucomicrobiia</taxon>
        <taxon>Verrucomicrobiales</taxon>
        <taxon>Verrucomicrobiaceae</taxon>
        <taxon>Haloferula</taxon>
    </lineage>
</organism>
<keyword evidence="4" id="KW-1185">Reference proteome</keyword>
<protein>
    <submittedName>
        <fullName evidence="3">DUF3450 family protein</fullName>
    </submittedName>
</protein>
<reference evidence="4" key="1">
    <citation type="journal article" date="2019" name="Int. J. Syst. Evol. Microbiol.">
        <title>The Global Catalogue of Microorganisms (GCM) 10K type strain sequencing project: providing services to taxonomists for standard genome sequencing and annotation.</title>
        <authorList>
            <consortium name="The Broad Institute Genomics Platform"/>
            <consortium name="The Broad Institute Genome Sequencing Center for Infectious Disease"/>
            <person name="Wu L."/>
            <person name="Ma J."/>
        </authorList>
    </citation>
    <scope>NUCLEOTIDE SEQUENCE [LARGE SCALE GENOMIC DNA]</scope>
    <source>
        <strain evidence="4">CGMCC 4.1467</strain>
    </source>
</reference>
<dbReference type="InterPro" id="IPR016866">
    <property type="entry name" value="UCP028069"/>
</dbReference>
<evidence type="ECO:0000256" key="1">
    <source>
        <dbReference type="SAM" id="Coils"/>
    </source>
</evidence>
<evidence type="ECO:0000313" key="4">
    <source>
        <dbReference type="Proteomes" id="UP001596472"/>
    </source>
</evidence>
<keyword evidence="1" id="KW-0175">Coiled coil</keyword>
<dbReference type="RefSeq" id="WP_379713553.1">
    <property type="nucleotide sequence ID" value="NZ_JBHTBS010000007.1"/>
</dbReference>
<keyword evidence="2" id="KW-0732">Signal</keyword>
<dbReference type="Proteomes" id="UP001596472">
    <property type="component" value="Unassembled WGS sequence"/>
</dbReference>
<proteinExistence type="predicted"/>
<feature type="chain" id="PRO_5045575246" evidence="2">
    <location>
        <begin position="17"/>
        <end position="248"/>
    </location>
</feature>
<name>A0ABW2L996_9BACT</name>
<gene>
    <name evidence="3" type="ORF">ACFQY0_14165</name>
</gene>
<evidence type="ECO:0000313" key="3">
    <source>
        <dbReference type="EMBL" id="MFC7338334.1"/>
    </source>
</evidence>
<comment type="caution">
    <text evidence="3">The sequence shown here is derived from an EMBL/GenBank/DDBJ whole genome shotgun (WGS) entry which is preliminary data.</text>
</comment>
<evidence type="ECO:0000256" key="2">
    <source>
        <dbReference type="SAM" id="SignalP"/>
    </source>
</evidence>
<sequence length="248" mass="28005">MRTWILWLAAALPVWAAEAEPDAQVVELRETISKIVDVKSQASEEKIDWETRKAEMSELLSLHRHELELLSEELEKAGTSAGGYDEKKREAEAELETLKAARRVASEAVVRNKDRMLALSKLFPQPLANETEVERTALEEWEPGDEARDGMQAILGMVTKAEQFNRRVTRSKEERDGRQVEVLYLGLSRAYYADRRGNAGVGEPAKDAWVWVSKPDISGEVVKAFDELDKKRPPEVVKLPVQIKEVGP</sequence>